<reference evidence="2" key="1">
    <citation type="submission" date="2017-02" db="UniProtKB">
        <authorList>
            <consortium name="WormBaseParasite"/>
        </authorList>
    </citation>
    <scope>IDENTIFICATION</scope>
</reference>
<sequence>LFVIRLNANRKLLRLMDTTELCFRSAFSTTPPLLAYSIAFLIIVSLAFVAPFTLRVFEFVYTHERFLDSWMTDVSFILVPLLTVWNVVPLVYYELCNRIVRSWCRVLARSLRSEHHQRHYTLKFYYELFLRITSVQEAIGDLFNPFIMFSLAWSLVILSLTIYFLTEPSSSLVEPLSAFQFRSEAIREHLNRKVRFTLAWASIQILAAIAYIFTICSTGMQTNEEVY</sequence>
<protein>
    <submittedName>
        <fullName evidence="2">Egg laying defective EGL-47A (inferred by orthology to a C. elegans protein)</fullName>
    </submittedName>
</protein>
<evidence type="ECO:0000256" key="1">
    <source>
        <dbReference type="SAM" id="Phobius"/>
    </source>
</evidence>
<accession>A0A0M3KBL5</accession>
<feature type="transmembrane region" description="Helical" evidence="1">
    <location>
        <begin position="146"/>
        <end position="166"/>
    </location>
</feature>
<organism evidence="2">
    <name type="scientific">Anisakis simplex</name>
    <name type="common">Herring worm</name>
    <dbReference type="NCBI Taxonomy" id="6269"/>
    <lineage>
        <taxon>Eukaryota</taxon>
        <taxon>Metazoa</taxon>
        <taxon>Ecdysozoa</taxon>
        <taxon>Nematoda</taxon>
        <taxon>Chromadorea</taxon>
        <taxon>Rhabditida</taxon>
        <taxon>Spirurina</taxon>
        <taxon>Ascaridomorpha</taxon>
        <taxon>Ascaridoidea</taxon>
        <taxon>Anisakidae</taxon>
        <taxon>Anisakis</taxon>
        <taxon>Anisakis simplex complex</taxon>
    </lineage>
</organism>
<proteinExistence type="predicted"/>
<keyword evidence="1" id="KW-0472">Membrane</keyword>
<dbReference type="WBParaSite" id="ASIM_0001836201-mRNA-1">
    <property type="protein sequence ID" value="ASIM_0001836201-mRNA-1"/>
    <property type="gene ID" value="ASIM_0001836201"/>
</dbReference>
<feature type="transmembrane region" description="Helical" evidence="1">
    <location>
        <begin position="74"/>
        <end position="93"/>
    </location>
</feature>
<feature type="transmembrane region" description="Helical" evidence="1">
    <location>
        <begin position="198"/>
        <end position="220"/>
    </location>
</feature>
<name>A0A0M3KBL5_ANISI</name>
<dbReference type="AlphaFoldDB" id="A0A0M3KBL5"/>
<evidence type="ECO:0000313" key="2">
    <source>
        <dbReference type="WBParaSite" id="ASIM_0001836201-mRNA-1"/>
    </source>
</evidence>
<keyword evidence="1" id="KW-1133">Transmembrane helix</keyword>
<keyword evidence="1" id="KW-0812">Transmembrane</keyword>
<feature type="transmembrane region" description="Helical" evidence="1">
    <location>
        <begin position="33"/>
        <end position="54"/>
    </location>
</feature>